<feature type="transmembrane region" description="Helical" evidence="1">
    <location>
        <begin position="108"/>
        <end position="126"/>
    </location>
</feature>
<dbReference type="RefSeq" id="WP_004221099.1">
    <property type="nucleotide sequence ID" value="NZ_JDUK01000009.1"/>
</dbReference>
<feature type="domain" description="Acyltransferase 3" evidence="2">
    <location>
        <begin position="1"/>
        <end position="303"/>
    </location>
</feature>
<dbReference type="Pfam" id="PF01757">
    <property type="entry name" value="Acyl_transf_3"/>
    <property type="match status" value="1"/>
</dbReference>
<dbReference type="GO" id="GO:0016747">
    <property type="term" value="F:acyltransferase activity, transferring groups other than amino-acyl groups"/>
    <property type="evidence" value="ECO:0007669"/>
    <property type="project" value="InterPro"/>
</dbReference>
<feature type="transmembrane region" description="Helical" evidence="1">
    <location>
        <begin position="219"/>
        <end position="240"/>
    </location>
</feature>
<feature type="transmembrane region" description="Helical" evidence="1">
    <location>
        <begin position="138"/>
        <end position="158"/>
    </location>
</feature>
<name>C0BRI7_BIFPS</name>
<sequence length="306" mass="35086">MFMILAHHFVVHNGYDVKNLSLGPERIFFQLVMQGDGKVGVVIFFTISAWFFLDKEQTIKSNLKRIWILEREVLFWSLALMAFFLVFDRADFGMKTIVRSVAPTIMGMWWYVTAYATFLALLPFLSKGLRAFGEHMHYALAITVLAIWGLTSFIPGTFGVNDSVFGFIYLFILISAYKWYMKPFTLKQTWLMTGTGLGFFLLYTCASVMLSLFGIDKGIFIAGSFKLPVIMVGFGMFLLFDPLSFRSRIINRIARSAFAVYLITDYPATRTLLWKHLFVLENLYQQPFAILQILGILLTIYLVSAL</sequence>
<accession>C0BRI7</accession>
<evidence type="ECO:0000259" key="2">
    <source>
        <dbReference type="Pfam" id="PF01757"/>
    </source>
</evidence>
<feature type="transmembrane region" description="Helical" evidence="1">
    <location>
        <begin position="252"/>
        <end position="268"/>
    </location>
</feature>
<reference evidence="3 4" key="2">
    <citation type="submission" date="2009-02" db="EMBL/GenBank/DDBJ databases">
        <authorList>
            <person name="Fulton L."/>
            <person name="Clifton S."/>
            <person name="Fulton B."/>
            <person name="Xu J."/>
            <person name="Minx P."/>
            <person name="Pepin K.H."/>
            <person name="Johnson M."/>
            <person name="Bhonagiri V."/>
            <person name="Nash W.E."/>
            <person name="Mardis E.R."/>
            <person name="Wilson R.K."/>
        </authorList>
    </citation>
    <scope>NUCLEOTIDE SEQUENCE [LARGE SCALE GENOMIC DNA]</scope>
    <source>
        <strain evidence="3 4">DSM 20438</strain>
    </source>
</reference>
<feature type="transmembrane region" description="Helical" evidence="1">
    <location>
        <begin position="192"/>
        <end position="213"/>
    </location>
</feature>
<keyword evidence="1" id="KW-0812">Transmembrane</keyword>
<dbReference type="Proteomes" id="UP000003875">
    <property type="component" value="Unassembled WGS sequence"/>
</dbReference>
<feature type="transmembrane region" description="Helical" evidence="1">
    <location>
        <begin position="288"/>
        <end position="305"/>
    </location>
</feature>
<evidence type="ECO:0000256" key="1">
    <source>
        <dbReference type="SAM" id="Phobius"/>
    </source>
</evidence>
<comment type="caution">
    <text evidence="3">The sequence shown here is derived from an EMBL/GenBank/DDBJ whole genome shotgun (WGS) entry which is preliminary data.</text>
</comment>
<dbReference type="InterPro" id="IPR002656">
    <property type="entry name" value="Acyl_transf_3_dom"/>
</dbReference>
<dbReference type="eggNOG" id="COG3274">
    <property type="taxonomic scope" value="Bacteria"/>
</dbReference>
<dbReference type="PATRIC" id="fig|547043.19.peg.1607"/>
<feature type="transmembrane region" description="Helical" evidence="1">
    <location>
        <begin position="164"/>
        <end position="180"/>
    </location>
</feature>
<protein>
    <recommendedName>
        <fullName evidence="2">Acyltransferase 3 domain-containing protein</fullName>
    </recommendedName>
</protein>
<organism evidence="3 4">
    <name type="scientific">Bifidobacterium pseudocatenulatum DSM 20438 = JCM 1200 = LMG 10505</name>
    <dbReference type="NCBI Taxonomy" id="547043"/>
    <lineage>
        <taxon>Bacteria</taxon>
        <taxon>Bacillati</taxon>
        <taxon>Actinomycetota</taxon>
        <taxon>Actinomycetes</taxon>
        <taxon>Bifidobacteriales</taxon>
        <taxon>Bifidobacteriaceae</taxon>
        <taxon>Bifidobacterium</taxon>
    </lineage>
</organism>
<keyword evidence="1" id="KW-0472">Membrane</keyword>
<evidence type="ECO:0000313" key="3">
    <source>
        <dbReference type="EMBL" id="EEG71281.1"/>
    </source>
</evidence>
<dbReference type="EMBL" id="ABXX02000002">
    <property type="protein sequence ID" value="EEG71281.1"/>
    <property type="molecule type" value="Genomic_DNA"/>
</dbReference>
<dbReference type="KEGG" id="bpsc:BBPC_1538"/>
<gene>
    <name evidence="3" type="ORF">BIFPSEUDO_03251</name>
</gene>
<proteinExistence type="predicted"/>
<reference evidence="3 4" key="1">
    <citation type="submission" date="2009-02" db="EMBL/GenBank/DDBJ databases">
        <title>Draft genome sequence of Bifidobacterium pseudocatenulatum (DSM 20438).</title>
        <authorList>
            <person name="Sudarsanam P."/>
            <person name="Ley R."/>
            <person name="Guruge J."/>
            <person name="Turnbaugh P.J."/>
            <person name="Mahowald M."/>
            <person name="Liep D."/>
            <person name="Gordon J."/>
        </authorList>
    </citation>
    <scope>NUCLEOTIDE SEQUENCE [LARGE SCALE GENOMIC DNA]</scope>
    <source>
        <strain evidence="3 4">DSM 20438</strain>
    </source>
</reference>
<feature type="transmembrane region" description="Helical" evidence="1">
    <location>
        <begin position="73"/>
        <end position="88"/>
    </location>
</feature>
<feature type="transmembrane region" description="Helical" evidence="1">
    <location>
        <begin position="27"/>
        <end position="53"/>
    </location>
</feature>
<keyword evidence="1" id="KW-1133">Transmembrane helix</keyword>
<evidence type="ECO:0000313" key="4">
    <source>
        <dbReference type="Proteomes" id="UP000003875"/>
    </source>
</evidence>
<dbReference type="AlphaFoldDB" id="C0BRI7"/>